<dbReference type="Gene3D" id="2.60.120.330">
    <property type="entry name" value="B-lactam Antibiotic, Isopenicillin N Synthase, Chain"/>
    <property type="match status" value="1"/>
</dbReference>
<protein>
    <submittedName>
        <fullName evidence="3">Oxoglutarate/iron-dependent dioxygenase</fullName>
    </submittedName>
</protein>
<dbReference type="InterPro" id="IPR050231">
    <property type="entry name" value="Iron_ascorbate_oxido_reductase"/>
</dbReference>
<dbReference type="AlphaFoldDB" id="A0A1W5CYF5"/>
<dbReference type="GO" id="GO:0051213">
    <property type="term" value="F:dioxygenase activity"/>
    <property type="evidence" value="ECO:0007669"/>
    <property type="project" value="UniProtKB-KW"/>
</dbReference>
<organism evidence="3 4">
    <name type="scientific">Lasallia pustulata</name>
    <dbReference type="NCBI Taxonomy" id="136370"/>
    <lineage>
        <taxon>Eukaryota</taxon>
        <taxon>Fungi</taxon>
        <taxon>Dikarya</taxon>
        <taxon>Ascomycota</taxon>
        <taxon>Pezizomycotina</taxon>
        <taxon>Lecanoromycetes</taxon>
        <taxon>OSLEUM clade</taxon>
        <taxon>Umbilicariomycetidae</taxon>
        <taxon>Umbilicariales</taxon>
        <taxon>Umbilicariaceae</taxon>
        <taxon>Lasallia</taxon>
    </lineage>
</organism>
<evidence type="ECO:0000313" key="3">
    <source>
        <dbReference type="EMBL" id="SLM35861.1"/>
    </source>
</evidence>
<proteinExistence type="inferred from homology"/>
<dbReference type="InterPro" id="IPR027443">
    <property type="entry name" value="IPNS-like_sf"/>
</dbReference>
<reference evidence="4" key="1">
    <citation type="submission" date="2017-03" db="EMBL/GenBank/DDBJ databases">
        <authorList>
            <person name="Sharma R."/>
            <person name="Thines M."/>
        </authorList>
    </citation>
    <scope>NUCLEOTIDE SEQUENCE [LARGE SCALE GENOMIC DNA]</scope>
</reference>
<dbReference type="Proteomes" id="UP000192927">
    <property type="component" value="Unassembled WGS sequence"/>
</dbReference>
<feature type="domain" description="Isopenicillin N synthase-like Fe(2+) 2OG dioxygenase" evidence="2">
    <location>
        <begin position="184"/>
        <end position="277"/>
    </location>
</feature>
<dbReference type="PANTHER" id="PTHR47990">
    <property type="entry name" value="2-OXOGLUTARATE (2OG) AND FE(II)-DEPENDENT OXYGENASE SUPERFAMILY PROTEIN-RELATED"/>
    <property type="match status" value="1"/>
</dbReference>
<evidence type="ECO:0000259" key="2">
    <source>
        <dbReference type="Pfam" id="PF03171"/>
    </source>
</evidence>
<evidence type="ECO:0000313" key="4">
    <source>
        <dbReference type="Proteomes" id="UP000192927"/>
    </source>
</evidence>
<sequence length="289" mass="32493">MPHSTSSSTALVGGKQIDVASLETIDLARLARADPDEVEKLLKASCSPGFFYLDLRKDPSGKRVLADLPAVYAISEKYFDQPHELKMKDYRDAQKSSQDRGYKMSSCDETFEMAYDELVQGALQLPIPLDDNTELLKRFSELCNSACHTMLSCLSKALELDGASRFENNHRQGEPSDSGLKLIYEPSLEKLADVGDNIHTDSGTFTLLFYDQWGLHIELPETKRWAFTEARPGCALINVANSLQRLSKDRLRSPQHRVTQPADGFAKRYYISYFLRPEDATKEAWARGG</sequence>
<dbReference type="InterPro" id="IPR044861">
    <property type="entry name" value="IPNS-like_FE2OG_OXY"/>
</dbReference>
<dbReference type="Pfam" id="PF03171">
    <property type="entry name" value="2OG-FeII_Oxy"/>
    <property type="match status" value="1"/>
</dbReference>
<dbReference type="SUPFAM" id="SSF51197">
    <property type="entry name" value="Clavaminate synthase-like"/>
    <property type="match status" value="1"/>
</dbReference>
<keyword evidence="3" id="KW-0560">Oxidoreductase</keyword>
<evidence type="ECO:0000256" key="1">
    <source>
        <dbReference type="ARBA" id="ARBA00008056"/>
    </source>
</evidence>
<keyword evidence="3" id="KW-0223">Dioxygenase</keyword>
<keyword evidence="4" id="KW-1185">Reference proteome</keyword>
<accession>A0A1W5CYF5</accession>
<dbReference type="EMBL" id="FWEW01000830">
    <property type="protein sequence ID" value="SLM35861.1"/>
    <property type="molecule type" value="Genomic_DNA"/>
</dbReference>
<name>A0A1W5CYF5_9LECA</name>
<comment type="similarity">
    <text evidence="1">Belongs to the iron/ascorbate-dependent oxidoreductase family.</text>
</comment>